<name>A0ABV6Z186_UNCC1</name>
<evidence type="ECO:0000313" key="2">
    <source>
        <dbReference type="Proteomes" id="UP001594351"/>
    </source>
</evidence>
<keyword evidence="2" id="KW-1185">Reference proteome</keyword>
<dbReference type="Pfam" id="PF02567">
    <property type="entry name" value="PhzC-PhzF"/>
    <property type="match status" value="1"/>
</dbReference>
<dbReference type="Proteomes" id="UP001594351">
    <property type="component" value="Unassembled WGS sequence"/>
</dbReference>
<keyword evidence="1" id="KW-0413">Isomerase</keyword>
<dbReference type="InterPro" id="IPR003719">
    <property type="entry name" value="Phenazine_PhzF-like"/>
</dbReference>
<dbReference type="PANTHER" id="PTHR13774">
    <property type="entry name" value="PHENAZINE BIOSYNTHESIS PROTEIN"/>
    <property type="match status" value="1"/>
</dbReference>
<dbReference type="PIRSF" id="PIRSF016184">
    <property type="entry name" value="PhzC_PhzF"/>
    <property type="match status" value="1"/>
</dbReference>
<dbReference type="EMBL" id="JBHPBY010000281">
    <property type="protein sequence ID" value="MFC1852205.1"/>
    <property type="molecule type" value="Genomic_DNA"/>
</dbReference>
<sequence>MREFSYLQVNTFTSKPFAGNPVGVITQGMGLTDDEMQNIAYELNLSHTVFILPATEPARANSRLRHFSRNYETSSNQNATLASVWVMIMEHWLPLPENGSYYYHIEQSLTDTMTIEIRCQLGDNYLVFLPSTVPQLDQPPEELVQSYLSRSGCPQNSLDQDLNILLEPEQGYLLLPLKSNKSLMDLQLKPQVLSDLYQEFNITCLPLVIDCANDNLNIQQRHFPSLKTENGDVMNCSAAATAAAYMMHHTGRELADGITHVTVEQSGYGQRTGHFQCEFLIQHGKVTNLKIGGIAAIVMTGKVILPE</sequence>
<evidence type="ECO:0000313" key="1">
    <source>
        <dbReference type="EMBL" id="MFC1852205.1"/>
    </source>
</evidence>
<comment type="caution">
    <text evidence="1">The sequence shown here is derived from an EMBL/GenBank/DDBJ whole genome shotgun (WGS) entry which is preliminary data.</text>
</comment>
<dbReference type="NCBIfam" id="TIGR00654">
    <property type="entry name" value="PhzF_family"/>
    <property type="match status" value="1"/>
</dbReference>
<proteinExistence type="predicted"/>
<reference evidence="1 2" key="1">
    <citation type="submission" date="2024-09" db="EMBL/GenBank/DDBJ databases">
        <title>Laminarin stimulates single cell rates of sulfate reduction while oxygen inhibits transcriptomic activity in coastal marine sediment.</title>
        <authorList>
            <person name="Lindsay M."/>
            <person name="Orcutt B."/>
            <person name="Emerson D."/>
            <person name="Stepanauskas R."/>
            <person name="D'Angelo T."/>
        </authorList>
    </citation>
    <scope>NUCLEOTIDE SEQUENCE [LARGE SCALE GENOMIC DNA]</scope>
    <source>
        <strain evidence="1">SAG AM-311-K15</strain>
    </source>
</reference>
<organism evidence="1 2">
    <name type="scientific">candidate division CSSED10-310 bacterium</name>
    <dbReference type="NCBI Taxonomy" id="2855610"/>
    <lineage>
        <taxon>Bacteria</taxon>
        <taxon>Bacteria division CSSED10-310</taxon>
    </lineage>
</organism>
<dbReference type="SUPFAM" id="SSF54506">
    <property type="entry name" value="Diaminopimelate epimerase-like"/>
    <property type="match status" value="1"/>
</dbReference>
<accession>A0ABV6Z186</accession>
<gene>
    <name evidence="1" type="ORF">ACFL27_18575</name>
</gene>
<dbReference type="GO" id="GO:0016853">
    <property type="term" value="F:isomerase activity"/>
    <property type="evidence" value="ECO:0007669"/>
    <property type="project" value="UniProtKB-KW"/>
</dbReference>
<dbReference type="Gene3D" id="3.10.310.10">
    <property type="entry name" value="Diaminopimelate Epimerase, Chain A, domain 1"/>
    <property type="match status" value="2"/>
</dbReference>
<protein>
    <submittedName>
        <fullName evidence="1">PhzF family phenazine biosynthesis isomerase</fullName>
    </submittedName>
</protein>